<dbReference type="GO" id="GO:0006352">
    <property type="term" value="P:DNA-templated transcription initiation"/>
    <property type="evidence" value="ECO:0007669"/>
    <property type="project" value="InterPro"/>
</dbReference>
<dbReference type="Gene3D" id="1.10.1740.10">
    <property type="match status" value="1"/>
</dbReference>
<evidence type="ECO:0000313" key="9">
    <source>
        <dbReference type="Proteomes" id="UP000186309"/>
    </source>
</evidence>
<keyword evidence="3" id="KW-0731">Sigma factor</keyword>
<dbReference type="NCBIfam" id="TIGR02937">
    <property type="entry name" value="sigma70-ECF"/>
    <property type="match status" value="1"/>
</dbReference>
<evidence type="ECO:0000256" key="4">
    <source>
        <dbReference type="ARBA" id="ARBA00023125"/>
    </source>
</evidence>
<proteinExistence type="inferred from homology"/>
<keyword evidence="4" id="KW-0238">DNA-binding</keyword>
<dbReference type="InterPro" id="IPR014284">
    <property type="entry name" value="RNA_pol_sigma-70_dom"/>
</dbReference>
<dbReference type="InterPro" id="IPR039425">
    <property type="entry name" value="RNA_pol_sigma-70-like"/>
</dbReference>
<sequence length="202" mass="23349">MDMSADQLDELIQQLNDGDVVAAERAFLAYEPYLRMAVRRQLNGPLRSKLDSMDIVQSVWADVLHRFRDAGWQFADRSHLQAFLVKVARNRLIDRRREHHRALAQERPLDDVSPNDLLHTGQPRPSEVAQAHELWNRILENCPPAHREILTLKRQGLRLNEIAARTGFHEGSVRRILYDLARRLAIPRRTASPSRDDSSREG</sequence>
<feature type="domain" description="RNA polymerase sigma-70 ECF-like HTH" evidence="7">
    <location>
        <begin position="8"/>
        <end position="182"/>
    </location>
</feature>
<dbReference type="PANTHER" id="PTHR43133:SF8">
    <property type="entry name" value="RNA POLYMERASE SIGMA FACTOR HI_1459-RELATED"/>
    <property type="match status" value="1"/>
</dbReference>
<keyword evidence="9" id="KW-1185">Reference proteome</keyword>
<dbReference type="KEGG" id="pbor:BSF38_10059"/>
<dbReference type="Proteomes" id="UP000186309">
    <property type="component" value="Plasmid PALBO1"/>
</dbReference>
<dbReference type="AlphaFoldDB" id="A0A1U7CZ84"/>
<organism evidence="8 9">
    <name type="scientific">Paludisphaera borealis</name>
    <dbReference type="NCBI Taxonomy" id="1387353"/>
    <lineage>
        <taxon>Bacteria</taxon>
        <taxon>Pseudomonadati</taxon>
        <taxon>Planctomycetota</taxon>
        <taxon>Planctomycetia</taxon>
        <taxon>Isosphaerales</taxon>
        <taxon>Isosphaeraceae</taxon>
        <taxon>Paludisphaera</taxon>
    </lineage>
</organism>
<dbReference type="InterPro" id="IPR013325">
    <property type="entry name" value="RNA_pol_sigma_r2"/>
</dbReference>
<evidence type="ECO:0000256" key="5">
    <source>
        <dbReference type="ARBA" id="ARBA00023163"/>
    </source>
</evidence>
<dbReference type="InterPro" id="IPR013324">
    <property type="entry name" value="RNA_pol_sigma_r3/r4-like"/>
</dbReference>
<dbReference type="Pfam" id="PF07638">
    <property type="entry name" value="Sigma70_ECF"/>
    <property type="match status" value="1"/>
</dbReference>
<keyword evidence="8" id="KW-0614">Plasmid</keyword>
<dbReference type="InterPro" id="IPR036388">
    <property type="entry name" value="WH-like_DNA-bd_sf"/>
</dbReference>
<reference evidence="8 9" key="1">
    <citation type="submission" date="2016-12" db="EMBL/GenBank/DDBJ databases">
        <title>Comparative genomics of four Isosphaeraceae planctomycetes: a common pool of plasmids and glycoside hydrolase genes.</title>
        <authorList>
            <person name="Ivanova A."/>
        </authorList>
    </citation>
    <scope>NUCLEOTIDE SEQUENCE [LARGE SCALE GENOMIC DNA]</scope>
    <source>
        <strain evidence="8 9">PX4</strain>
        <plasmid evidence="9">palbo1</plasmid>
    </source>
</reference>
<protein>
    <recommendedName>
        <fullName evidence="7">RNA polymerase sigma-70 ECF-like HTH domain-containing protein</fullName>
    </recommendedName>
</protein>
<dbReference type="SUPFAM" id="SSF88946">
    <property type="entry name" value="Sigma2 domain of RNA polymerase sigma factors"/>
    <property type="match status" value="1"/>
</dbReference>
<evidence type="ECO:0000313" key="8">
    <source>
        <dbReference type="EMBL" id="APW64272.1"/>
    </source>
</evidence>
<name>A0A1U7CZ84_9BACT</name>
<keyword evidence="2" id="KW-0805">Transcription regulation</keyword>
<keyword evidence="5" id="KW-0804">Transcription</keyword>
<evidence type="ECO:0000256" key="2">
    <source>
        <dbReference type="ARBA" id="ARBA00023015"/>
    </source>
</evidence>
<dbReference type="InterPro" id="IPR053812">
    <property type="entry name" value="HTH_Sigma70_ECF-like"/>
</dbReference>
<accession>A0A1U7CZ84</accession>
<dbReference type="GO" id="GO:0003677">
    <property type="term" value="F:DNA binding"/>
    <property type="evidence" value="ECO:0007669"/>
    <property type="project" value="UniProtKB-KW"/>
</dbReference>
<evidence type="ECO:0000256" key="1">
    <source>
        <dbReference type="ARBA" id="ARBA00010641"/>
    </source>
</evidence>
<gene>
    <name evidence="8" type="ORF">BSF38_10059</name>
</gene>
<dbReference type="SUPFAM" id="SSF88659">
    <property type="entry name" value="Sigma3 and sigma4 domains of RNA polymerase sigma factors"/>
    <property type="match status" value="1"/>
</dbReference>
<geneLocation type="plasmid" evidence="9">
    <name>palbo1</name>
</geneLocation>
<dbReference type="EMBL" id="CP019083">
    <property type="protein sequence ID" value="APW64272.1"/>
    <property type="molecule type" value="Genomic_DNA"/>
</dbReference>
<evidence type="ECO:0000259" key="7">
    <source>
        <dbReference type="Pfam" id="PF07638"/>
    </source>
</evidence>
<dbReference type="GO" id="GO:0016987">
    <property type="term" value="F:sigma factor activity"/>
    <property type="evidence" value="ECO:0007669"/>
    <property type="project" value="UniProtKB-KW"/>
</dbReference>
<dbReference type="PANTHER" id="PTHR43133">
    <property type="entry name" value="RNA POLYMERASE ECF-TYPE SIGMA FACTO"/>
    <property type="match status" value="1"/>
</dbReference>
<feature type="region of interest" description="Disordered" evidence="6">
    <location>
        <begin position="104"/>
        <end position="125"/>
    </location>
</feature>
<evidence type="ECO:0000256" key="3">
    <source>
        <dbReference type="ARBA" id="ARBA00023082"/>
    </source>
</evidence>
<dbReference type="Gene3D" id="1.10.10.10">
    <property type="entry name" value="Winged helix-like DNA-binding domain superfamily/Winged helix DNA-binding domain"/>
    <property type="match status" value="1"/>
</dbReference>
<comment type="similarity">
    <text evidence="1">Belongs to the sigma-70 factor family. ECF subfamily.</text>
</comment>
<evidence type="ECO:0000256" key="6">
    <source>
        <dbReference type="SAM" id="MobiDB-lite"/>
    </source>
</evidence>